<dbReference type="EMBL" id="QPIZ01000023">
    <property type="protein sequence ID" value="RCW30237.1"/>
    <property type="molecule type" value="Genomic_DNA"/>
</dbReference>
<dbReference type="NCBIfam" id="TIGR00413">
    <property type="entry name" value="rlpA"/>
    <property type="match status" value="1"/>
</dbReference>
<keyword evidence="6" id="KW-0449">Lipoprotein</keyword>
<dbReference type="Gene3D" id="2.40.40.10">
    <property type="entry name" value="RlpA-like domain"/>
    <property type="match status" value="1"/>
</dbReference>
<dbReference type="InterPro" id="IPR012997">
    <property type="entry name" value="RplA"/>
</dbReference>
<dbReference type="InterPro" id="IPR034718">
    <property type="entry name" value="RlpA"/>
</dbReference>
<feature type="signal peptide" evidence="3">
    <location>
        <begin position="1"/>
        <end position="20"/>
    </location>
</feature>
<dbReference type="GO" id="GO:0008932">
    <property type="term" value="F:lytic endotransglycosylase activity"/>
    <property type="evidence" value="ECO:0007669"/>
    <property type="project" value="UniProtKB-UniRule"/>
</dbReference>
<dbReference type="CDD" id="cd22268">
    <property type="entry name" value="DPBB_RlpA-like"/>
    <property type="match status" value="1"/>
</dbReference>
<accession>A0A368UN81</accession>
<keyword evidence="3" id="KW-0732">Signal</keyword>
<keyword evidence="2 3" id="KW-0961">Cell wall biogenesis/degradation</keyword>
<protein>
    <recommendedName>
        <fullName evidence="3">Probable endolytic peptidoglycan transglycosylase RlpA</fullName>
        <ecNumber evidence="3">4.2.2.-</ecNumber>
    </recommendedName>
</protein>
<dbReference type="Pfam" id="PF03330">
    <property type="entry name" value="DPBB_1"/>
    <property type="match status" value="1"/>
</dbReference>
<dbReference type="AlphaFoldDB" id="A0A368UN81"/>
<keyword evidence="1 3" id="KW-0456">Lyase</keyword>
<reference evidence="6 7" key="1">
    <citation type="submission" date="2018-07" db="EMBL/GenBank/DDBJ databases">
        <title>Freshwater and sediment microbial communities from various areas in North America, analyzing microbe dynamics in response to fracking.</title>
        <authorList>
            <person name="Lamendella R."/>
        </authorList>
    </citation>
    <scope>NUCLEOTIDE SEQUENCE [LARGE SCALE GENOMIC DNA]</scope>
    <source>
        <strain evidence="6 7">160A</strain>
    </source>
</reference>
<feature type="domain" description="RlpA-like protein double-psi beta-barrel" evidence="5">
    <location>
        <begin position="25"/>
        <end position="114"/>
    </location>
</feature>
<dbReference type="PANTHER" id="PTHR34183:SF1">
    <property type="entry name" value="ENDOLYTIC PEPTIDOGLYCAN TRANSGLYCOSYLASE RLPA"/>
    <property type="match status" value="1"/>
</dbReference>
<comment type="caution">
    <text evidence="6">The sequence shown here is derived from an EMBL/GenBank/DDBJ whole genome shotgun (WGS) entry which is preliminary data.</text>
</comment>
<dbReference type="RefSeq" id="WP_114437694.1">
    <property type="nucleotide sequence ID" value="NZ_QPIZ01000023.1"/>
</dbReference>
<evidence type="ECO:0000256" key="3">
    <source>
        <dbReference type="HAMAP-Rule" id="MF_02071"/>
    </source>
</evidence>
<keyword evidence="7" id="KW-1185">Reference proteome</keyword>
<evidence type="ECO:0000256" key="4">
    <source>
        <dbReference type="RuleBase" id="RU003495"/>
    </source>
</evidence>
<dbReference type="Proteomes" id="UP000252733">
    <property type="component" value="Unassembled WGS sequence"/>
</dbReference>
<dbReference type="PANTHER" id="PTHR34183">
    <property type="entry name" value="ENDOLYTIC PEPTIDOGLYCAN TRANSGLYCOSYLASE RLPA"/>
    <property type="match status" value="1"/>
</dbReference>
<dbReference type="EC" id="4.2.2.-" evidence="3"/>
<evidence type="ECO:0000259" key="5">
    <source>
        <dbReference type="Pfam" id="PF03330"/>
    </source>
</evidence>
<dbReference type="HAMAP" id="MF_02071">
    <property type="entry name" value="RlpA"/>
    <property type="match status" value="1"/>
</dbReference>
<evidence type="ECO:0000313" key="7">
    <source>
        <dbReference type="Proteomes" id="UP000252733"/>
    </source>
</evidence>
<dbReference type="GO" id="GO:0071555">
    <property type="term" value="P:cell wall organization"/>
    <property type="evidence" value="ECO:0007669"/>
    <property type="project" value="UniProtKB-KW"/>
</dbReference>
<evidence type="ECO:0000313" key="6">
    <source>
        <dbReference type="EMBL" id="RCW30237.1"/>
    </source>
</evidence>
<sequence length="164" mass="18041" precursor="true">MKKFILTLILMLGLISGINAQQYSATGLASYYADKFDGRQTASGEIYSHSKLTAAHPTLPFGTMLKVTNLKNGKSVIVRVNDRGPFVNGRIIDLSKNAAIKIDAIRDGLVKVKIEQTHTSQESESQQISQNEYYHIDVSSQVLSGYGVQIGSFSQMDNLIRLSD</sequence>
<gene>
    <name evidence="3" type="primary">rlpA</name>
    <name evidence="6" type="ORF">DFO77_12363</name>
</gene>
<evidence type="ECO:0000256" key="2">
    <source>
        <dbReference type="ARBA" id="ARBA00023316"/>
    </source>
</evidence>
<comment type="function">
    <text evidence="3">Lytic transglycosylase with a strong preference for naked glycan strands that lack stem peptides.</text>
</comment>
<name>A0A368UN81_9BACT</name>
<evidence type="ECO:0000256" key="1">
    <source>
        <dbReference type="ARBA" id="ARBA00023239"/>
    </source>
</evidence>
<comment type="similarity">
    <text evidence="3 4">Belongs to the RlpA family.</text>
</comment>
<proteinExistence type="inferred from homology"/>
<dbReference type="GO" id="GO:0000270">
    <property type="term" value="P:peptidoglycan metabolic process"/>
    <property type="evidence" value="ECO:0007669"/>
    <property type="project" value="UniProtKB-UniRule"/>
</dbReference>
<organism evidence="6 7">
    <name type="scientific">Marinilabilia salmonicolor</name>
    <dbReference type="NCBI Taxonomy" id="989"/>
    <lineage>
        <taxon>Bacteria</taxon>
        <taxon>Pseudomonadati</taxon>
        <taxon>Bacteroidota</taxon>
        <taxon>Bacteroidia</taxon>
        <taxon>Marinilabiliales</taxon>
        <taxon>Marinilabiliaceae</taxon>
        <taxon>Marinilabilia</taxon>
    </lineage>
</organism>
<dbReference type="InterPro" id="IPR036908">
    <property type="entry name" value="RlpA-like_sf"/>
</dbReference>
<dbReference type="InterPro" id="IPR009009">
    <property type="entry name" value="RlpA-like_DPBB"/>
</dbReference>
<dbReference type="SUPFAM" id="SSF50685">
    <property type="entry name" value="Barwin-like endoglucanases"/>
    <property type="match status" value="1"/>
</dbReference>
<feature type="chain" id="PRO_5017095487" description="Probable endolytic peptidoglycan transglycosylase RlpA" evidence="3">
    <location>
        <begin position="21"/>
        <end position="164"/>
    </location>
</feature>